<evidence type="ECO:0000256" key="2">
    <source>
        <dbReference type="ARBA" id="ARBA00022679"/>
    </source>
</evidence>
<accession>A0ABZ0IVB2</accession>
<comment type="cofactor">
    <cofactor evidence="1">
        <name>pyridoxal 5'-phosphate</name>
        <dbReference type="ChEBI" id="CHEBI:597326"/>
    </cofactor>
</comment>
<dbReference type="Proteomes" id="UP001302349">
    <property type="component" value="Chromosome"/>
</dbReference>
<name>A0ABZ0IVB2_9BACT</name>
<keyword evidence="2 5" id="KW-0808">Transferase</keyword>
<dbReference type="EC" id="2.3.1.-" evidence="5"/>
<evidence type="ECO:0000313" key="6">
    <source>
        <dbReference type="Proteomes" id="UP001302349"/>
    </source>
</evidence>
<keyword evidence="5" id="KW-0032">Aminotransferase</keyword>
<dbReference type="InterPro" id="IPR004839">
    <property type="entry name" value="Aminotransferase_I/II_large"/>
</dbReference>
<feature type="domain" description="BioF2-like acetyltransferase" evidence="4">
    <location>
        <begin position="632"/>
        <end position="773"/>
    </location>
</feature>
<dbReference type="SUPFAM" id="SSF55729">
    <property type="entry name" value="Acyl-CoA N-acyltransferases (Nat)"/>
    <property type="match status" value="1"/>
</dbReference>
<dbReference type="InterPro" id="IPR015422">
    <property type="entry name" value="PyrdxlP-dep_Trfase_small"/>
</dbReference>
<dbReference type="PANTHER" id="PTHR13693:SF3">
    <property type="entry name" value="LD36009P"/>
    <property type="match status" value="1"/>
</dbReference>
<evidence type="ECO:0000259" key="3">
    <source>
        <dbReference type="Pfam" id="PF00155"/>
    </source>
</evidence>
<dbReference type="Gene3D" id="3.40.630.30">
    <property type="match status" value="1"/>
</dbReference>
<dbReference type="EMBL" id="CP136051">
    <property type="protein sequence ID" value="WOK08318.1"/>
    <property type="molecule type" value="Genomic_DNA"/>
</dbReference>
<dbReference type="Gene3D" id="3.90.1150.10">
    <property type="entry name" value="Aspartate Aminotransferase, domain 1"/>
    <property type="match status" value="1"/>
</dbReference>
<protein>
    <submittedName>
        <fullName evidence="5">Bifunctional aminotransferase class I/II-fold pyridoxal phosphate-dependent enzyme/GNAT family N-acetyltransferase</fullName>
        <ecNumber evidence="5">2.3.1.-</ecNumber>
    </submittedName>
</protein>
<dbReference type="Pfam" id="PF00155">
    <property type="entry name" value="Aminotran_1_2"/>
    <property type="match status" value="1"/>
</dbReference>
<organism evidence="5 6">
    <name type="scientific">Imperialibacter roseus</name>
    <dbReference type="NCBI Taxonomy" id="1324217"/>
    <lineage>
        <taxon>Bacteria</taxon>
        <taxon>Pseudomonadati</taxon>
        <taxon>Bacteroidota</taxon>
        <taxon>Cytophagia</taxon>
        <taxon>Cytophagales</taxon>
        <taxon>Flammeovirgaceae</taxon>
        <taxon>Imperialibacter</taxon>
    </lineage>
</organism>
<evidence type="ECO:0000313" key="5">
    <source>
        <dbReference type="EMBL" id="WOK08318.1"/>
    </source>
</evidence>
<keyword evidence="5" id="KW-0012">Acyltransferase</keyword>
<dbReference type="PANTHER" id="PTHR13693">
    <property type="entry name" value="CLASS II AMINOTRANSFERASE/8-AMINO-7-OXONONANOATE SYNTHASE"/>
    <property type="match status" value="1"/>
</dbReference>
<feature type="domain" description="Aminotransferase class I/classII large" evidence="3">
    <location>
        <begin position="77"/>
        <end position="393"/>
    </location>
</feature>
<dbReference type="GO" id="GO:0008483">
    <property type="term" value="F:transaminase activity"/>
    <property type="evidence" value="ECO:0007669"/>
    <property type="project" value="UniProtKB-KW"/>
</dbReference>
<dbReference type="SUPFAM" id="SSF53383">
    <property type="entry name" value="PLP-dependent transferases"/>
    <property type="match status" value="1"/>
</dbReference>
<reference evidence="5 6" key="1">
    <citation type="journal article" date="2023" name="Microbiol. Resour. Announc.">
        <title>Complete Genome Sequence of Imperialibacter roseus strain P4T.</title>
        <authorList>
            <person name="Tizabi D.R."/>
            <person name="Bachvaroff T."/>
            <person name="Hill R.T."/>
        </authorList>
    </citation>
    <scope>NUCLEOTIDE SEQUENCE [LARGE SCALE GENOMIC DNA]</scope>
    <source>
        <strain evidence="5 6">P4T</strain>
    </source>
</reference>
<dbReference type="InterPro" id="IPR038740">
    <property type="entry name" value="BioF2-like_GNAT_dom"/>
</dbReference>
<dbReference type="InterPro" id="IPR016181">
    <property type="entry name" value="Acyl_CoA_acyltransferase"/>
</dbReference>
<sequence length="808" mass="92052">MAKTRHNHLLDTIDDIITSAANKGIVHLHSQGDSLSGSTLRINDRELKHFGTCGYLGLEQDSRLKAGVIDAVTKYGTQFPMSKTYVSSPLYAELENLIEAMYGYPVILTKNSTLGHITVIPSIIRDDDVVILDQQVHASIQSAVQMLKPKGVRVEIIRHSNLEMLEERIQELRSKYNRIWYMADGVYSMYGDVAPIKEMQKLADKYDQLYLYVDDAHGMSWAGEHGTGFIMSQVKMHRKMVLCATMGKCFGATGGLIVFPEEEMRRKVKIFGGPLTFSVQIEPPMLGAAIASAKIHLSDEIYAMQQRLAGKIEFCNELIRQTDLPLVVENECPIFFIGTGMPATGYNFVERLMKEGYYVNLGVFPAVPVKNTGVRFTISCHNSEADIEGFVEAMDYHYPKALEDEGKTENEVRKSFKMPLLSEKATLEAKVTSELTAQVSSTIEAFPEEEWNRLISKNMSVDWKGMKFIEEAFSGNDLPEENWKFHYLMVRDGEGTPVLATFFSSALCKDDIFAQAGVSIQLEEDRKYNPYLLTSQTLVMGSLMTEGNHFYLNKGHSQWEEAVRIMIGKVGEIQESEKISATYLRDFDDNDPQLKEVFHDQGFVKVDVPDSCVIDKLGWKNTDEFLSGLSTRSRRHIRYDVLKYEHMFDVEVVNAPSKEDMRHFQDLFRNVRNRNFAINVFDYPDKFFQMMPGEAGWEFVVLKLKPEFDSNQKPVAVAFNYRNDAGVYTFLLIGMDYEYLEKYNIYRQTIYRTLQQANTLGYQTLRLGISATIEKKKFGASVHPKVAFVQIKDNFNMEQIEQLAVSQA</sequence>
<dbReference type="Gene3D" id="3.40.640.10">
    <property type="entry name" value="Type I PLP-dependent aspartate aminotransferase-like (Major domain)"/>
    <property type="match status" value="1"/>
</dbReference>
<dbReference type="RefSeq" id="WP_317490960.1">
    <property type="nucleotide sequence ID" value="NZ_CP136051.1"/>
</dbReference>
<evidence type="ECO:0000259" key="4">
    <source>
        <dbReference type="Pfam" id="PF13480"/>
    </source>
</evidence>
<proteinExistence type="predicted"/>
<keyword evidence="6" id="KW-1185">Reference proteome</keyword>
<evidence type="ECO:0000256" key="1">
    <source>
        <dbReference type="ARBA" id="ARBA00001933"/>
    </source>
</evidence>
<dbReference type="InterPro" id="IPR015424">
    <property type="entry name" value="PyrdxlP-dep_Trfase"/>
</dbReference>
<gene>
    <name evidence="5" type="ORF">RT717_06660</name>
</gene>
<dbReference type="GO" id="GO:0016746">
    <property type="term" value="F:acyltransferase activity"/>
    <property type="evidence" value="ECO:0007669"/>
    <property type="project" value="UniProtKB-KW"/>
</dbReference>
<dbReference type="InterPro" id="IPR050087">
    <property type="entry name" value="AON_synthase_class-II"/>
</dbReference>
<dbReference type="InterPro" id="IPR015421">
    <property type="entry name" value="PyrdxlP-dep_Trfase_major"/>
</dbReference>
<dbReference type="Pfam" id="PF13480">
    <property type="entry name" value="Acetyltransf_6"/>
    <property type="match status" value="1"/>
</dbReference>